<dbReference type="HOGENOM" id="CLU_525677_0_0_10"/>
<dbReference type="SUPFAM" id="SSF52833">
    <property type="entry name" value="Thioredoxin-like"/>
    <property type="match status" value="1"/>
</dbReference>
<comment type="subcellular location">
    <subcellularLocation>
        <location evidence="1">Cell envelope</location>
    </subcellularLocation>
</comment>
<keyword evidence="2" id="KW-0201">Cytochrome c-type biogenesis</keyword>
<gene>
    <name evidence="6" type="ORF">HMPREF0645_1633</name>
</gene>
<feature type="domain" description="Thioredoxin" evidence="5">
    <location>
        <begin position="354"/>
        <end position="518"/>
    </location>
</feature>
<dbReference type="OrthoDB" id="1120316at2"/>
<sequence>MIGQRIERLLAITVLAVVTITVKSQVLTQVPEHIKNHQMDMKAPLPEPSFRMDTTVVRIHFLNWNTEKNTFKEVLLSAAGVFPNYTDHYNGHINNEGHAVIRFFQHGSSRASLRVGNISKEFYLFPGETADIYVDLPRLAEVCDSFENNGINNKTYSLSQTDTLTAEQQERLLIKEEYDLSHHPYLWFEGHYADLNTAIHRYMPFQEGYGWNLNLEADLSLNRPLADSYVDGMMKWRNYLKHKIVTDTRLPLCAKQLCSFSVDLNAESFLWGNVQLQDVMAACKEGNSPNKYEERPMSQQQTEFLRSLGTNNNFRAYFFQPHNTTPKYWDAISGDNPCDFIHDLRIVQDYPRHINFYGKLPDGSMDNVRLSYFHQLFQQLVIAQKSIEHQVYSNVLEDLKRRYKGKVVLIDFWATWCGGCIATMNEMEPYKDSKFNHPDLAFVYITDQSSPVGRWQQYRNKIRGDHLRLNDQQMDSLNQLFTIRVLPTYILMDRKGNVHEIQHKSIEEELNKELNKKE</sequence>
<dbReference type="PANTHER" id="PTHR42852">
    <property type="entry name" value="THIOL:DISULFIDE INTERCHANGE PROTEIN DSBE"/>
    <property type="match status" value="1"/>
</dbReference>
<dbReference type="Pfam" id="PF13905">
    <property type="entry name" value="Thioredoxin_8"/>
    <property type="match status" value="1"/>
</dbReference>
<evidence type="ECO:0000313" key="6">
    <source>
        <dbReference type="EMBL" id="EFA43915.1"/>
    </source>
</evidence>
<name>D1PXE8_9BACT</name>
<dbReference type="Proteomes" id="UP000003160">
    <property type="component" value="Unassembled WGS sequence"/>
</dbReference>
<accession>D1PXE8</accession>
<evidence type="ECO:0000256" key="3">
    <source>
        <dbReference type="ARBA" id="ARBA00023157"/>
    </source>
</evidence>
<evidence type="ECO:0000313" key="7">
    <source>
        <dbReference type="Proteomes" id="UP000003160"/>
    </source>
</evidence>
<protein>
    <recommendedName>
        <fullName evidence="5">Thioredoxin domain-containing protein</fullName>
    </recommendedName>
</protein>
<dbReference type="InterPro" id="IPR036249">
    <property type="entry name" value="Thioredoxin-like_sf"/>
</dbReference>
<dbReference type="InterPro" id="IPR013766">
    <property type="entry name" value="Thioredoxin_domain"/>
</dbReference>
<dbReference type="GO" id="GO:0017004">
    <property type="term" value="P:cytochrome complex assembly"/>
    <property type="evidence" value="ECO:0007669"/>
    <property type="project" value="UniProtKB-KW"/>
</dbReference>
<proteinExistence type="predicted"/>
<dbReference type="eggNOG" id="COG0526">
    <property type="taxonomic scope" value="Bacteria"/>
</dbReference>
<evidence type="ECO:0000256" key="2">
    <source>
        <dbReference type="ARBA" id="ARBA00022748"/>
    </source>
</evidence>
<dbReference type="PROSITE" id="PS51352">
    <property type="entry name" value="THIOREDOXIN_2"/>
    <property type="match status" value="1"/>
</dbReference>
<evidence type="ECO:0000256" key="1">
    <source>
        <dbReference type="ARBA" id="ARBA00004196"/>
    </source>
</evidence>
<dbReference type="InterPro" id="IPR050553">
    <property type="entry name" value="Thioredoxin_ResA/DsbE_sf"/>
</dbReference>
<dbReference type="EMBL" id="ACKS01000070">
    <property type="protein sequence ID" value="EFA43915.1"/>
    <property type="molecule type" value="Genomic_DNA"/>
</dbReference>
<dbReference type="AlphaFoldDB" id="D1PXE8"/>
<keyword evidence="7" id="KW-1185">Reference proteome</keyword>
<dbReference type="CDD" id="cd02966">
    <property type="entry name" value="TlpA_like_family"/>
    <property type="match status" value="1"/>
</dbReference>
<keyword evidence="3" id="KW-1015">Disulfide bond</keyword>
<dbReference type="RefSeq" id="WP_007173736.1">
    <property type="nucleotide sequence ID" value="NZ_GG704781.1"/>
</dbReference>
<dbReference type="PANTHER" id="PTHR42852:SF6">
    <property type="entry name" value="THIOL:DISULFIDE INTERCHANGE PROTEIN DSBE"/>
    <property type="match status" value="1"/>
</dbReference>
<comment type="caution">
    <text evidence="6">The sequence shown here is derived from an EMBL/GenBank/DDBJ whole genome shotgun (WGS) entry which is preliminary data.</text>
</comment>
<evidence type="ECO:0000256" key="4">
    <source>
        <dbReference type="ARBA" id="ARBA00023284"/>
    </source>
</evidence>
<dbReference type="GO" id="GO:0030313">
    <property type="term" value="C:cell envelope"/>
    <property type="evidence" value="ECO:0007669"/>
    <property type="project" value="UniProtKB-SubCell"/>
</dbReference>
<reference evidence="6 7" key="1">
    <citation type="submission" date="2009-10" db="EMBL/GenBank/DDBJ databases">
        <authorList>
            <person name="Qin X."/>
            <person name="Bachman B."/>
            <person name="Battles P."/>
            <person name="Bell A."/>
            <person name="Bess C."/>
            <person name="Bickham C."/>
            <person name="Chaboub L."/>
            <person name="Chen D."/>
            <person name="Coyle M."/>
            <person name="Deiros D.R."/>
            <person name="Dinh H."/>
            <person name="Forbes L."/>
            <person name="Fowler G."/>
            <person name="Francisco L."/>
            <person name="Fu Q."/>
            <person name="Gubbala S."/>
            <person name="Hale W."/>
            <person name="Han Y."/>
            <person name="Hemphill L."/>
            <person name="Highlander S.K."/>
            <person name="Hirani K."/>
            <person name="Hogues M."/>
            <person name="Jackson L."/>
            <person name="Jakkamsetti A."/>
            <person name="Javaid M."/>
            <person name="Jiang H."/>
            <person name="Korchina V."/>
            <person name="Kovar C."/>
            <person name="Lara F."/>
            <person name="Lee S."/>
            <person name="Mata R."/>
            <person name="Mathew T."/>
            <person name="Moen C."/>
            <person name="Morales K."/>
            <person name="Munidasa M."/>
            <person name="Nazareth L."/>
            <person name="Ngo R."/>
            <person name="Nguyen L."/>
            <person name="Okwuonu G."/>
            <person name="Ongeri F."/>
            <person name="Patil S."/>
            <person name="Petrosino J."/>
            <person name="Pham C."/>
            <person name="Pham P."/>
            <person name="Pu L.-L."/>
            <person name="Puazo M."/>
            <person name="Raj R."/>
            <person name="Reid J."/>
            <person name="Rouhana J."/>
            <person name="Saada N."/>
            <person name="Shang Y."/>
            <person name="Simmons D."/>
            <person name="Thornton R."/>
            <person name="Warren J."/>
            <person name="Weissenberger G."/>
            <person name="Zhang J."/>
            <person name="Zhang L."/>
            <person name="Zhou C."/>
            <person name="Zhu D."/>
            <person name="Muzny D."/>
            <person name="Worley K."/>
            <person name="Gibbs R."/>
        </authorList>
    </citation>
    <scope>NUCLEOTIDE SEQUENCE [LARGE SCALE GENOMIC DNA]</scope>
    <source>
        <strain evidence="6 7">DSM 17361</strain>
    </source>
</reference>
<evidence type="ECO:0000259" key="5">
    <source>
        <dbReference type="PROSITE" id="PS51352"/>
    </source>
</evidence>
<dbReference type="Gene3D" id="3.40.30.10">
    <property type="entry name" value="Glutaredoxin"/>
    <property type="match status" value="1"/>
</dbReference>
<organism evidence="6 7">
    <name type="scientific">Hallella bergensis DSM 17361</name>
    <dbReference type="NCBI Taxonomy" id="585502"/>
    <lineage>
        <taxon>Bacteria</taxon>
        <taxon>Pseudomonadati</taxon>
        <taxon>Bacteroidota</taxon>
        <taxon>Bacteroidia</taxon>
        <taxon>Bacteroidales</taxon>
        <taxon>Prevotellaceae</taxon>
        <taxon>Hallella</taxon>
    </lineage>
</organism>
<keyword evidence="4" id="KW-0676">Redox-active center</keyword>
<dbReference type="InterPro" id="IPR012336">
    <property type="entry name" value="Thioredoxin-like_fold"/>
</dbReference>